<dbReference type="OrthoDB" id="675983at2759"/>
<keyword evidence="4" id="KW-1185">Reference proteome</keyword>
<dbReference type="Proteomes" id="UP000028999">
    <property type="component" value="Unassembled WGS sequence"/>
</dbReference>
<dbReference type="KEGG" id="bna:106409310"/>
<dbReference type="RefSeq" id="XP_013705419.1">
    <property type="nucleotide sequence ID" value="XM_013849965.3"/>
</dbReference>
<evidence type="ECO:0000313" key="2">
    <source>
        <dbReference type="EMBL" id="CAF2142387.1"/>
    </source>
</evidence>
<dbReference type="PANTHER" id="PTHR33726">
    <property type="entry name" value="TRANSMEMBRANE PROTEIN"/>
    <property type="match status" value="1"/>
</dbReference>
<accession>A0A078I4B6</accession>
<organism evidence="3 4">
    <name type="scientific">Brassica napus</name>
    <name type="common">Rape</name>
    <dbReference type="NCBI Taxonomy" id="3708"/>
    <lineage>
        <taxon>Eukaryota</taxon>
        <taxon>Viridiplantae</taxon>
        <taxon>Streptophyta</taxon>
        <taxon>Embryophyta</taxon>
        <taxon>Tracheophyta</taxon>
        <taxon>Spermatophyta</taxon>
        <taxon>Magnoliopsida</taxon>
        <taxon>eudicotyledons</taxon>
        <taxon>Gunneridae</taxon>
        <taxon>Pentapetalae</taxon>
        <taxon>rosids</taxon>
        <taxon>malvids</taxon>
        <taxon>Brassicales</taxon>
        <taxon>Brassicaceae</taxon>
        <taxon>Brassiceae</taxon>
        <taxon>Brassica</taxon>
    </lineage>
</organism>
<dbReference type="EMBL" id="LK032575">
    <property type="protein sequence ID" value="CDY43963.1"/>
    <property type="molecule type" value="Genomic_DNA"/>
</dbReference>
<name>A0A078I4B6_BRANA</name>
<dbReference type="AlphaFoldDB" id="A0A078I4B6"/>
<reference evidence="3 4" key="1">
    <citation type="journal article" date="2014" name="Science">
        <title>Plant genetics. Early allopolyploid evolution in the post-Neolithic Brassica napus oilseed genome.</title>
        <authorList>
            <person name="Chalhoub B."/>
            <person name="Denoeud F."/>
            <person name="Liu S."/>
            <person name="Parkin I.A."/>
            <person name="Tang H."/>
            <person name="Wang X."/>
            <person name="Chiquet J."/>
            <person name="Belcram H."/>
            <person name="Tong C."/>
            <person name="Samans B."/>
            <person name="Correa M."/>
            <person name="Da Silva C."/>
            <person name="Just J."/>
            <person name="Falentin C."/>
            <person name="Koh C.S."/>
            <person name="Le Clainche I."/>
            <person name="Bernard M."/>
            <person name="Bento P."/>
            <person name="Noel B."/>
            <person name="Labadie K."/>
            <person name="Alberti A."/>
            <person name="Charles M."/>
            <person name="Arnaud D."/>
            <person name="Guo H."/>
            <person name="Daviaud C."/>
            <person name="Alamery S."/>
            <person name="Jabbari K."/>
            <person name="Zhao M."/>
            <person name="Edger P.P."/>
            <person name="Chelaifa H."/>
            <person name="Tack D."/>
            <person name="Lassalle G."/>
            <person name="Mestiri I."/>
            <person name="Schnel N."/>
            <person name="Le Paslier M.C."/>
            <person name="Fan G."/>
            <person name="Renault V."/>
            <person name="Bayer P.E."/>
            <person name="Golicz A.A."/>
            <person name="Manoli S."/>
            <person name="Lee T.H."/>
            <person name="Thi V.H."/>
            <person name="Chalabi S."/>
            <person name="Hu Q."/>
            <person name="Fan C."/>
            <person name="Tollenaere R."/>
            <person name="Lu Y."/>
            <person name="Battail C."/>
            <person name="Shen J."/>
            <person name="Sidebottom C.H."/>
            <person name="Wang X."/>
            <person name="Canaguier A."/>
            <person name="Chauveau A."/>
            <person name="Berard A."/>
            <person name="Deniot G."/>
            <person name="Guan M."/>
            <person name="Liu Z."/>
            <person name="Sun F."/>
            <person name="Lim Y.P."/>
            <person name="Lyons E."/>
            <person name="Town C.D."/>
            <person name="Bancroft I."/>
            <person name="Wang X."/>
            <person name="Meng J."/>
            <person name="Ma J."/>
            <person name="Pires J.C."/>
            <person name="King G.J."/>
            <person name="Brunel D."/>
            <person name="Delourme R."/>
            <person name="Renard M."/>
            <person name="Aury J.M."/>
            <person name="Adams K.L."/>
            <person name="Batley J."/>
            <person name="Snowdon R.J."/>
            <person name="Tost J."/>
            <person name="Edwards D."/>
            <person name="Zhou Y."/>
            <person name="Hua W."/>
            <person name="Sharpe A.G."/>
            <person name="Paterson A.H."/>
            <person name="Guan C."/>
            <person name="Wincker P."/>
        </authorList>
    </citation>
    <scope>NUCLEOTIDE SEQUENCE [LARGE SCALE GENOMIC DNA]</scope>
    <source>
        <strain evidence="4">cv. Darmor-bzh</strain>
    </source>
</reference>
<evidence type="ECO:0000256" key="1">
    <source>
        <dbReference type="SAM" id="Phobius"/>
    </source>
</evidence>
<dbReference type="Gramene" id="CDY43963">
    <property type="protein sequence ID" value="CDY43963"/>
    <property type="gene ID" value="GSBRNA2T00079349001"/>
</dbReference>
<keyword evidence="1" id="KW-1133">Transmembrane helix</keyword>
<dbReference type="STRING" id="3708.A0A078I4B6"/>
<evidence type="ECO:0000313" key="3">
    <source>
        <dbReference type="EMBL" id="CDY43963.1"/>
    </source>
</evidence>
<evidence type="ECO:0000313" key="4">
    <source>
        <dbReference type="Proteomes" id="UP000028999"/>
    </source>
</evidence>
<dbReference type="EMBL" id="HG994356">
    <property type="protein sequence ID" value="CAF2142387.1"/>
    <property type="molecule type" value="Genomic_DNA"/>
</dbReference>
<proteinExistence type="predicted"/>
<dbReference type="PaxDb" id="3708-A0A078I4B6"/>
<dbReference type="Proteomes" id="UP001295469">
    <property type="component" value="Chromosome A02"/>
</dbReference>
<dbReference type="PANTHER" id="PTHR33726:SF3">
    <property type="entry name" value="TRANSMEMBRANE PROTEIN"/>
    <property type="match status" value="1"/>
</dbReference>
<reference evidence="3" key="2">
    <citation type="submission" date="2014-06" db="EMBL/GenBank/DDBJ databases">
        <authorList>
            <person name="Genoscope - CEA"/>
        </authorList>
    </citation>
    <scope>NUCLEOTIDE SEQUENCE</scope>
</reference>
<feature type="transmembrane region" description="Helical" evidence="1">
    <location>
        <begin position="55"/>
        <end position="75"/>
    </location>
</feature>
<dbReference type="GeneID" id="106409310"/>
<keyword evidence="1" id="KW-0812">Transmembrane</keyword>
<keyword evidence="1" id="KW-0472">Membrane</keyword>
<sequence>MFDFERISRSKMMRKGTFSIFKTRKERTRLKFSGLGGLKWKRLNLKMSFLETLRYRIMSIIEGMVLVSKLAFFFLCCGCRF</sequence>
<gene>
    <name evidence="3" type="primary">BnaA02g24410D</name>
    <name evidence="2" type="ORF">DARMORV10_A02P29830.1</name>
    <name evidence="3" type="ORF">GSBRNA2T00079349001</name>
</gene>
<protein>
    <submittedName>
        <fullName evidence="2">(rape) hypothetical protein</fullName>
    </submittedName>
    <submittedName>
        <fullName evidence="3">BnaA02g24410D protein</fullName>
    </submittedName>
</protein>
<reference evidence="2" key="3">
    <citation type="submission" date="2021-01" db="EMBL/GenBank/DDBJ databases">
        <authorList>
            <consortium name="Genoscope - CEA"/>
            <person name="William W."/>
        </authorList>
    </citation>
    <scope>NUCLEOTIDE SEQUENCE</scope>
</reference>